<dbReference type="InterPro" id="IPR001872">
    <property type="entry name" value="Peptidase_A8"/>
</dbReference>
<comment type="subcellular location">
    <subcellularLocation>
        <location evidence="9">Cell membrane</location>
        <topology evidence="9">Multi-pass membrane protein</topology>
    </subcellularLocation>
</comment>
<dbReference type="RefSeq" id="WP_169097189.1">
    <property type="nucleotide sequence ID" value="NZ_JABBVZ010000010.1"/>
</dbReference>
<feature type="active site" evidence="9">
    <location>
        <position position="130"/>
    </location>
</feature>
<keyword evidence="8 9" id="KW-0472">Membrane</keyword>
<keyword evidence="2 9" id="KW-1003">Cell membrane</keyword>
<comment type="function">
    <text evidence="9">This protein specifically catalyzes the removal of signal peptides from prolipoproteins.</text>
</comment>
<evidence type="ECO:0000313" key="12">
    <source>
        <dbReference type="Proteomes" id="UP000533476"/>
    </source>
</evidence>
<keyword evidence="4 9" id="KW-0812">Transmembrane</keyword>
<comment type="pathway">
    <text evidence="9">Protein modification; lipoprotein biosynthesis (signal peptide cleavage).</text>
</comment>
<keyword evidence="6 9" id="KW-0378">Hydrolase</keyword>
<evidence type="ECO:0000256" key="1">
    <source>
        <dbReference type="ARBA" id="ARBA00006139"/>
    </source>
</evidence>
<evidence type="ECO:0000256" key="3">
    <source>
        <dbReference type="ARBA" id="ARBA00022670"/>
    </source>
</evidence>
<sequence length="156" mass="17203">MGRKIGALILAVFVFGLDRWLQVLVASHMVLGQSIPVLPPVLWITYITNTGAAFSLFRRGGDPVFIVIALAILVALAIFIIRQPRLSTRLSVGAGLLAGGTAGNLWDRLVSGRVVDYIHFRFWAIFNLADAAIVVGIILIVWEFWRKDQERAGYDA</sequence>
<evidence type="ECO:0000256" key="8">
    <source>
        <dbReference type="ARBA" id="ARBA00023136"/>
    </source>
</evidence>
<dbReference type="GO" id="GO:0004190">
    <property type="term" value="F:aspartic-type endopeptidase activity"/>
    <property type="evidence" value="ECO:0007669"/>
    <property type="project" value="UniProtKB-UniRule"/>
</dbReference>
<comment type="caution">
    <text evidence="11">The sequence shown here is derived from an EMBL/GenBank/DDBJ whole genome shotgun (WGS) entry which is preliminary data.</text>
</comment>
<gene>
    <name evidence="9 11" type="primary">lspA</name>
    <name evidence="11" type="ORF">HIJ39_04610</name>
</gene>
<evidence type="ECO:0000256" key="6">
    <source>
        <dbReference type="ARBA" id="ARBA00022801"/>
    </source>
</evidence>
<comment type="catalytic activity">
    <reaction evidence="9">
        <text>Release of signal peptides from bacterial membrane prolipoproteins. Hydrolyzes -Xaa-Yaa-Zaa-|-(S,diacylglyceryl)Cys-, in which Xaa is hydrophobic (preferably Leu), and Yaa (Ala or Ser) and Zaa (Gly or Ala) have small, neutral side chains.</text>
        <dbReference type="EC" id="3.4.23.36"/>
    </reaction>
</comment>
<dbReference type="Proteomes" id="UP000533476">
    <property type="component" value="Unassembled WGS sequence"/>
</dbReference>
<feature type="transmembrane region" description="Helical" evidence="9">
    <location>
        <begin position="118"/>
        <end position="142"/>
    </location>
</feature>
<reference evidence="11 12" key="1">
    <citation type="submission" date="2020-04" db="EMBL/GenBank/DDBJ databases">
        <authorList>
            <person name="Zhang R."/>
            <person name="Schippers A."/>
        </authorList>
    </citation>
    <scope>NUCLEOTIDE SEQUENCE [LARGE SCALE GENOMIC DNA]</scope>
    <source>
        <strain evidence="11 12">DSM 109850</strain>
    </source>
</reference>
<proteinExistence type="inferred from homology"/>
<evidence type="ECO:0000256" key="9">
    <source>
        <dbReference type="HAMAP-Rule" id="MF_00161"/>
    </source>
</evidence>
<dbReference type="EMBL" id="JABBVZ010000010">
    <property type="protein sequence ID" value="NMP21636.1"/>
    <property type="molecule type" value="Genomic_DNA"/>
</dbReference>
<dbReference type="PANTHER" id="PTHR33695:SF1">
    <property type="entry name" value="LIPOPROTEIN SIGNAL PEPTIDASE"/>
    <property type="match status" value="1"/>
</dbReference>
<keyword evidence="7 9" id="KW-1133">Transmembrane helix</keyword>
<organism evidence="11 12">
    <name type="scientific">Sulfobacillus harzensis</name>
    <dbReference type="NCBI Taxonomy" id="2729629"/>
    <lineage>
        <taxon>Bacteria</taxon>
        <taxon>Bacillati</taxon>
        <taxon>Bacillota</taxon>
        <taxon>Clostridia</taxon>
        <taxon>Eubacteriales</taxon>
        <taxon>Clostridiales Family XVII. Incertae Sedis</taxon>
        <taxon>Sulfobacillus</taxon>
    </lineage>
</organism>
<dbReference type="PRINTS" id="PR00781">
    <property type="entry name" value="LIPOSIGPTASE"/>
</dbReference>
<accession>A0A7Y0L1M2</accession>
<evidence type="ECO:0000313" key="11">
    <source>
        <dbReference type="EMBL" id="NMP21636.1"/>
    </source>
</evidence>
<evidence type="ECO:0000256" key="5">
    <source>
        <dbReference type="ARBA" id="ARBA00022750"/>
    </source>
</evidence>
<dbReference type="PANTHER" id="PTHR33695">
    <property type="entry name" value="LIPOPROTEIN SIGNAL PEPTIDASE"/>
    <property type="match status" value="1"/>
</dbReference>
<keyword evidence="5 9" id="KW-0064">Aspartyl protease</keyword>
<dbReference type="GO" id="GO:0005886">
    <property type="term" value="C:plasma membrane"/>
    <property type="evidence" value="ECO:0007669"/>
    <property type="project" value="UniProtKB-SubCell"/>
</dbReference>
<comment type="caution">
    <text evidence="9">Lacks conserved residue(s) required for the propagation of feature annotation.</text>
</comment>
<dbReference type="AlphaFoldDB" id="A0A7Y0L1M2"/>
<evidence type="ECO:0000256" key="4">
    <source>
        <dbReference type="ARBA" id="ARBA00022692"/>
    </source>
</evidence>
<protein>
    <recommendedName>
        <fullName evidence="9">Lipoprotein signal peptidase</fullName>
        <ecNumber evidence="9">3.4.23.36</ecNumber>
    </recommendedName>
    <alternativeName>
        <fullName evidence="9">Prolipoprotein signal peptidase</fullName>
    </alternativeName>
    <alternativeName>
        <fullName evidence="9">Signal peptidase II</fullName>
        <shortName evidence="9">SPase II</shortName>
    </alternativeName>
</protein>
<dbReference type="GO" id="GO:0006508">
    <property type="term" value="P:proteolysis"/>
    <property type="evidence" value="ECO:0007669"/>
    <property type="project" value="UniProtKB-KW"/>
</dbReference>
<comment type="similarity">
    <text evidence="1 9 10">Belongs to the peptidase A8 family.</text>
</comment>
<feature type="active site" evidence="9">
    <location>
        <position position="116"/>
    </location>
</feature>
<dbReference type="HAMAP" id="MF_00161">
    <property type="entry name" value="LspA"/>
    <property type="match status" value="1"/>
</dbReference>
<evidence type="ECO:0000256" key="10">
    <source>
        <dbReference type="RuleBase" id="RU004181"/>
    </source>
</evidence>
<dbReference type="UniPathway" id="UPA00665"/>
<dbReference type="EC" id="3.4.23.36" evidence="9"/>
<feature type="transmembrane region" description="Helical" evidence="9">
    <location>
        <begin position="64"/>
        <end position="81"/>
    </location>
</feature>
<evidence type="ECO:0000256" key="7">
    <source>
        <dbReference type="ARBA" id="ARBA00022989"/>
    </source>
</evidence>
<keyword evidence="12" id="KW-1185">Reference proteome</keyword>
<evidence type="ECO:0000256" key="2">
    <source>
        <dbReference type="ARBA" id="ARBA00022475"/>
    </source>
</evidence>
<dbReference type="Pfam" id="PF01252">
    <property type="entry name" value="Peptidase_A8"/>
    <property type="match status" value="1"/>
</dbReference>
<keyword evidence="3 9" id="KW-0645">Protease</keyword>
<name>A0A7Y0L1M2_9FIRM</name>
<dbReference type="NCBIfam" id="TIGR00077">
    <property type="entry name" value="lspA"/>
    <property type="match status" value="1"/>
</dbReference>